<sequence length="252" mass="29047">MKSRIFYAAKINIHGNIFSQDLENLIYNHIPRVLLESTTIKIHTWNWTFTDVEKINYNEQILITGNLTKSKHVNQKIRKGNKTSTVNSDDELAQTSFFVYDIKNEILAHEKTGSIDIVDFRNVFTDILGRDEYVGEVKIYPIPEPYKIREEISTMEKLTSLKFYLIHPNPGKKEFNLYQKIIKENSLKELDIGMENKDGFEITKTAVGTAAQDEPKFNSTVEAGIELVESGYGDIKVKGYNTYIKKGKKRIQ</sequence>
<keyword evidence="2" id="KW-1185">Reference proteome</keyword>
<comment type="caution">
    <text evidence="1">The sequence shown here is derived from an EMBL/GenBank/DDBJ whole genome shotgun (WGS) entry which is preliminary data.</text>
</comment>
<dbReference type="Proteomes" id="UP001228376">
    <property type="component" value="Unassembled WGS sequence"/>
</dbReference>
<organism evidence="1 2">
    <name type="scientific">Tigheibacillus jepli</name>
    <dbReference type="NCBI Taxonomy" id="3035914"/>
    <lineage>
        <taxon>Bacteria</taxon>
        <taxon>Bacillati</taxon>
        <taxon>Bacillota</taxon>
        <taxon>Bacilli</taxon>
        <taxon>Bacillales</taxon>
        <taxon>Bacillaceae</taxon>
        <taxon>Tigheibacillus</taxon>
    </lineage>
</organism>
<gene>
    <name evidence="1" type="ORF">P5G51_003870</name>
</gene>
<reference evidence="1 2" key="1">
    <citation type="submission" date="2023-10" db="EMBL/GenBank/DDBJ databases">
        <title>179-bfca-hs.</title>
        <authorList>
            <person name="Miliotis G."/>
            <person name="Sengupta P."/>
            <person name="Hameed A."/>
            <person name="Chuvochina M."/>
            <person name="Mcdonagh F."/>
            <person name="Simpson A.C."/>
            <person name="Singh N.K."/>
            <person name="Rekha P.D."/>
            <person name="Raman K."/>
            <person name="Hugenholtz P."/>
            <person name="Venkateswaran K."/>
        </authorList>
    </citation>
    <scope>NUCLEOTIDE SEQUENCE [LARGE SCALE GENOMIC DNA]</scope>
    <source>
        <strain evidence="1 2">179-BFC-A-HS</strain>
    </source>
</reference>
<dbReference type="EMBL" id="JAROCA020000001">
    <property type="protein sequence ID" value="MDY0404654.1"/>
    <property type="molecule type" value="Genomic_DNA"/>
</dbReference>
<proteinExistence type="predicted"/>
<protein>
    <submittedName>
        <fullName evidence="1">Uncharacterized protein</fullName>
    </submittedName>
</protein>
<accession>A0ABU5CFN5</accession>
<dbReference type="Pfam" id="PF15931">
    <property type="entry name" value="DUF4747"/>
    <property type="match status" value="1"/>
</dbReference>
<dbReference type="RefSeq" id="WP_320384264.1">
    <property type="nucleotide sequence ID" value="NZ_JAROCA020000001.1"/>
</dbReference>
<name>A0ABU5CFN5_9BACI</name>
<evidence type="ECO:0000313" key="2">
    <source>
        <dbReference type="Proteomes" id="UP001228376"/>
    </source>
</evidence>
<evidence type="ECO:0000313" key="1">
    <source>
        <dbReference type="EMBL" id="MDY0404654.1"/>
    </source>
</evidence>
<dbReference type="InterPro" id="IPR031832">
    <property type="entry name" value="DUF4747"/>
</dbReference>